<dbReference type="InterPro" id="IPR011990">
    <property type="entry name" value="TPR-like_helical_dom_sf"/>
</dbReference>
<keyword evidence="2" id="KW-0472">Membrane</keyword>
<dbReference type="Proteomes" id="UP000537825">
    <property type="component" value="Unassembled WGS sequence"/>
</dbReference>
<gene>
    <name evidence="3" type="ORF">GTZ93_16245</name>
</gene>
<feature type="region of interest" description="Disordered" evidence="1">
    <location>
        <begin position="94"/>
        <end position="126"/>
    </location>
</feature>
<dbReference type="AlphaFoldDB" id="A0A7X4Y9G2"/>
<dbReference type="SUPFAM" id="SSF48452">
    <property type="entry name" value="TPR-like"/>
    <property type="match status" value="1"/>
</dbReference>
<evidence type="ECO:0000313" key="4">
    <source>
        <dbReference type="Proteomes" id="UP000537825"/>
    </source>
</evidence>
<sequence length="244" mass="26498">MRLYEELEYELALEQLERASKVSHGTEEEVTRSLYMGLISADLGRWAAARAAFRSALMLNPDARLPLRTAPKVVAAFESQQEKVQAERARTRTDMLQLAKSRPPAPDRVIPPELDKVSPLPAEPREQVARPDLVPARPDEASRQLVAERPWTRSVPIVSVVLLGVGVAAGGVGTYCGLSSRRQLDEVRGTLFRTEMMGPHAQAQRSATTANILLGTAGMAAAGAVVTWLLIGDKGTATVQRGVR</sequence>
<evidence type="ECO:0000313" key="3">
    <source>
        <dbReference type="EMBL" id="NBC41379.1"/>
    </source>
</evidence>
<evidence type="ECO:0000256" key="1">
    <source>
        <dbReference type="SAM" id="MobiDB-lite"/>
    </source>
</evidence>
<feature type="transmembrane region" description="Helical" evidence="2">
    <location>
        <begin position="157"/>
        <end position="178"/>
    </location>
</feature>
<name>A0A7X4Y9G2_9BACT</name>
<comment type="caution">
    <text evidence="3">The sequence shown here is derived from an EMBL/GenBank/DDBJ whole genome shotgun (WGS) entry which is preliminary data.</text>
</comment>
<evidence type="ECO:0000256" key="2">
    <source>
        <dbReference type="SAM" id="Phobius"/>
    </source>
</evidence>
<evidence type="ECO:0008006" key="5">
    <source>
        <dbReference type="Google" id="ProtNLM"/>
    </source>
</evidence>
<organism evidence="3 4">
    <name type="scientific">Corallococcus exiguus</name>
    <dbReference type="NCBI Taxonomy" id="83462"/>
    <lineage>
        <taxon>Bacteria</taxon>
        <taxon>Pseudomonadati</taxon>
        <taxon>Myxococcota</taxon>
        <taxon>Myxococcia</taxon>
        <taxon>Myxococcales</taxon>
        <taxon>Cystobacterineae</taxon>
        <taxon>Myxococcaceae</taxon>
        <taxon>Corallococcus</taxon>
    </lineage>
</organism>
<keyword evidence="2" id="KW-1133">Transmembrane helix</keyword>
<accession>A0A7X4Y9G2</accession>
<feature type="transmembrane region" description="Helical" evidence="2">
    <location>
        <begin position="212"/>
        <end position="231"/>
    </location>
</feature>
<dbReference type="EMBL" id="JAAAPK010000004">
    <property type="protein sequence ID" value="NBC41379.1"/>
    <property type="molecule type" value="Genomic_DNA"/>
</dbReference>
<protein>
    <recommendedName>
        <fullName evidence="5">Tetratricopeptide repeat protein</fullName>
    </recommendedName>
</protein>
<keyword evidence="2" id="KW-0812">Transmembrane</keyword>
<dbReference type="RefSeq" id="WP_139915299.1">
    <property type="nucleotide sequence ID" value="NZ_CBCSLE010000036.1"/>
</dbReference>
<reference evidence="3 4" key="1">
    <citation type="submission" date="2020-01" db="EMBL/GenBank/DDBJ databases">
        <title>The draft genome sequence of Corallococcus exiguus DSM 14696.</title>
        <authorList>
            <person name="Zhang X."/>
            <person name="Zhu H."/>
        </authorList>
    </citation>
    <scope>NUCLEOTIDE SEQUENCE [LARGE SCALE GENOMIC DNA]</scope>
    <source>
        <strain evidence="3 4">DSM 14696</strain>
    </source>
</reference>
<keyword evidence="4" id="KW-1185">Reference proteome</keyword>
<proteinExistence type="predicted"/>
<dbReference type="Gene3D" id="1.25.40.10">
    <property type="entry name" value="Tetratricopeptide repeat domain"/>
    <property type="match status" value="1"/>
</dbReference>